<dbReference type="STRING" id="1419482.SAMN05444266_103400"/>
<dbReference type="CDD" id="cd19481">
    <property type="entry name" value="RecA-like_protease"/>
    <property type="match status" value="1"/>
</dbReference>
<dbReference type="InterPro" id="IPR050168">
    <property type="entry name" value="AAA_ATPase_domain"/>
</dbReference>
<feature type="domain" description="AAA+ ATPase" evidence="1">
    <location>
        <begin position="49"/>
        <end position="182"/>
    </location>
</feature>
<dbReference type="Proteomes" id="UP000184420">
    <property type="component" value="Unassembled WGS sequence"/>
</dbReference>
<protein>
    <submittedName>
        <fullName evidence="2">ATPase family associated with various cellular activities (AAA)</fullName>
    </submittedName>
</protein>
<dbReference type="PANTHER" id="PTHR23077:SF198">
    <property type="entry name" value="ATP-DEPENDENT ZINC METALLOPROTEASE FTSH"/>
    <property type="match status" value="1"/>
</dbReference>
<evidence type="ECO:0000313" key="2">
    <source>
        <dbReference type="EMBL" id="SHL45897.1"/>
    </source>
</evidence>
<dbReference type="PANTHER" id="PTHR23077">
    <property type="entry name" value="AAA-FAMILY ATPASE"/>
    <property type="match status" value="1"/>
</dbReference>
<organism evidence="2 3">
    <name type="scientific">Chitinophaga jiangningensis</name>
    <dbReference type="NCBI Taxonomy" id="1419482"/>
    <lineage>
        <taxon>Bacteria</taxon>
        <taxon>Pseudomonadati</taxon>
        <taxon>Bacteroidota</taxon>
        <taxon>Chitinophagia</taxon>
        <taxon>Chitinophagales</taxon>
        <taxon>Chitinophagaceae</taxon>
        <taxon>Chitinophaga</taxon>
    </lineage>
</organism>
<dbReference type="SUPFAM" id="SSF52540">
    <property type="entry name" value="P-loop containing nucleoside triphosphate hydrolases"/>
    <property type="match status" value="1"/>
</dbReference>
<dbReference type="RefSeq" id="WP_073080202.1">
    <property type="nucleotide sequence ID" value="NZ_FRBL01000003.1"/>
</dbReference>
<name>A0A1M7ATB0_9BACT</name>
<dbReference type="GO" id="GO:0005524">
    <property type="term" value="F:ATP binding"/>
    <property type="evidence" value="ECO:0007669"/>
    <property type="project" value="InterPro"/>
</dbReference>
<evidence type="ECO:0000313" key="3">
    <source>
        <dbReference type="Proteomes" id="UP000184420"/>
    </source>
</evidence>
<proteinExistence type="predicted"/>
<dbReference type="SMART" id="SM00382">
    <property type="entry name" value="AAA"/>
    <property type="match status" value="1"/>
</dbReference>
<dbReference type="GO" id="GO:0016887">
    <property type="term" value="F:ATP hydrolysis activity"/>
    <property type="evidence" value="ECO:0007669"/>
    <property type="project" value="InterPro"/>
</dbReference>
<dbReference type="InterPro" id="IPR003959">
    <property type="entry name" value="ATPase_AAA_core"/>
</dbReference>
<dbReference type="AlphaFoldDB" id="A0A1M7ATB0"/>
<keyword evidence="3" id="KW-1185">Reference proteome</keyword>
<sequence>MSIFDLIIIDPRKIVLEQVFFSEANKAALDQVVKEHRYIGELKKYELPVDNKILLHGQSGCGKTTTAKAIANALNKNIVILNLSTLVSSKLGETSHNLKMVFDKAIRDKAVLFLDEFDQIGKMRSTDDHDSGEMRRLVNTLLQLIDYFPHDCILVCATNFYDLIDPALLRRFQLKLKYELPGRTQLDAFYDKKLERFPEHLRGIPRNYEISYAEAEDYINTSMKALIIADLEKQVPAT</sequence>
<dbReference type="EMBL" id="FRBL01000003">
    <property type="protein sequence ID" value="SHL45897.1"/>
    <property type="molecule type" value="Genomic_DNA"/>
</dbReference>
<dbReference type="Pfam" id="PF00004">
    <property type="entry name" value="AAA"/>
    <property type="match status" value="1"/>
</dbReference>
<accession>A0A1M7ATB0</accession>
<gene>
    <name evidence="2" type="ORF">SAMN05444266_103400</name>
</gene>
<dbReference type="InterPro" id="IPR003593">
    <property type="entry name" value="AAA+_ATPase"/>
</dbReference>
<reference evidence="2 3" key="1">
    <citation type="submission" date="2016-11" db="EMBL/GenBank/DDBJ databases">
        <authorList>
            <person name="Jaros S."/>
            <person name="Januszkiewicz K."/>
            <person name="Wedrychowicz H."/>
        </authorList>
    </citation>
    <scope>NUCLEOTIDE SEQUENCE [LARGE SCALE GENOMIC DNA]</scope>
    <source>
        <strain evidence="2 3">DSM 27406</strain>
    </source>
</reference>
<evidence type="ECO:0000259" key="1">
    <source>
        <dbReference type="SMART" id="SM00382"/>
    </source>
</evidence>
<dbReference type="OrthoDB" id="7438987at2"/>
<dbReference type="InterPro" id="IPR027417">
    <property type="entry name" value="P-loop_NTPase"/>
</dbReference>
<dbReference type="Gene3D" id="3.40.50.300">
    <property type="entry name" value="P-loop containing nucleotide triphosphate hydrolases"/>
    <property type="match status" value="1"/>
</dbReference>